<name>A0ABD2IUW5_9BILA</name>
<feature type="compositionally biased region" description="Polar residues" evidence="6">
    <location>
        <begin position="567"/>
        <end position="577"/>
    </location>
</feature>
<dbReference type="SUPFAM" id="SSF109885">
    <property type="entry name" value="I/LWEQ domain"/>
    <property type="match status" value="1"/>
</dbReference>
<feature type="compositionally biased region" description="Low complexity" evidence="6">
    <location>
        <begin position="1363"/>
        <end position="1375"/>
    </location>
</feature>
<feature type="region of interest" description="Disordered" evidence="6">
    <location>
        <begin position="439"/>
        <end position="471"/>
    </location>
</feature>
<evidence type="ECO:0000259" key="8">
    <source>
        <dbReference type="PROSITE" id="PS50942"/>
    </source>
</evidence>
<dbReference type="PROSITE" id="PS50942">
    <property type="entry name" value="ENTH"/>
    <property type="match status" value="1"/>
</dbReference>
<evidence type="ECO:0000313" key="10">
    <source>
        <dbReference type="EMBL" id="KAL3083759.1"/>
    </source>
</evidence>
<organism evidence="10 11">
    <name type="scientific">Heterodera trifolii</name>
    <dbReference type="NCBI Taxonomy" id="157864"/>
    <lineage>
        <taxon>Eukaryota</taxon>
        <taxon>Metazoa</taxon>
        <taxon>Ecdysozoa</taxon>
        <taxon>Nematoda</taxon>
        <taxon>Chromadorea</taxon>
        <taxon>Rhabditida</taxon>
        <taxon>Tylenchina</taxon>
        <taxon>Tylenchomorpha</taxon>
        <taxon>Tylenchoidea</taxon>
        <taxon>Heteroderidae</taxon>
        <taxon>Heteroderinae</taxon>
        <taxon>Heterodera</taxon>
    </lineage>
</organism>
<dbReference type="InterPro" id="IPR011417">
    <property type="entry name" value="ANTH_dom"/>
</dbReference>
<comment type="similarity">
    <text evidence="2">Belongs to the SLA2 family.</text>
</comment>
<evidence type="ECO:0000256" key="3">
    <source>
        <dbReference type="ARBA" id="ARBA00022490"/>
    </source>
</evidence>
<dbReference type="PANTHER" id="PTHR10407:SF15">
    <property type="entry name" value="HUNTINGTIN INTERACTING PROTEIN 1"/>
    <property type="match status" value="1"/>
</dbReference>
<comment type="subcellular location">
    <subcellularLocation>
        <location evidence="1">Cytoplasm</location>
    </subcellularLocation>
</comment>
<feature type="compositionally biased region" description="Basic and acidic residues" evidence="6">
    <location>
        <begin position="451"/>
        <end position="470"/>
    </location>
</feature>
<dbReference type="GO" id="GO:0003779">
    <property type="term" value="F:actin binding"/>
    <property type="evidence" value="ECO:0007669"/>
    <property type="project" value="UniProtKB-KW"/>
</dbReference>
<evidence type="ECO:0000256" key="1">
    <source>
        <dbReference type="ARBA" id="ARBA00004496"/>
    </source>
</evidence>
<dbReference type="Pfam" id="PF07651">
    <property type="entry name" value="ANTH"/>
    <property type="match status" value="1"/>
</dbReference>
<dbReference type="PROSITE" id="PS50913">
    <property type="entry name" value="GRIP"/>
    <property type="match status" value="1"/>
</dbReference>
<dbReference type="SMART" id="SM00307">
    <property type="entry name" value="ILWEQ"/>
    <property type="match status" value="1"/>
</dbReference>
<dbReference type="GO" id="GO:0005737">
    <property type="term" value="C:cytoplasm"/>
    <property type="evidence" value="ECO:0007669"/>
    <property type="project" value="UniProtKB-SubCell"/>
</dbReference>
<comment type="caution">
    <text evidence="10">The sequence shown here is derived from an EMBL/GenBank/DDBJ whole genome shotgun (WGS) entry which is preliminary data.</text>
</comment>
<evidence type="ECO:0000256" key="4">
    <source>
        <dbReference type="ARBA" id="ARBA00023203"/>
    </source>
</evidence>
<dbReference type="InterPro" id="IPR030224">
    <property type="entry name" value="Sla2_fam"/>
</dbReference>
<evidence type="ECO:0000256" key="5">
    <source>
        <dbReference type="SAM" id="Coils"/>
    </source>
</evidence>
<dbReference type="SMART" id="SM00273">
    <property type="entry name" value="ENTH"/>
    <property type="match status" value="1"/>
</dbReference>
<dbReference type="InterPro" id="IPR013809">
    <property type="entry name" value="ENTH"/>
</dbReference>
<feature type="domain" description="I/LWEQ" evidence="9">
    <location>
        <begin position="1757"/>
        <end position="1999"/>
    </location>
</feature>
<dbReference type="PANTHER" id="PTHR10407">
    <property type="entry name" value="HUNTINGTIN INTERACTING PROTEIN 1"/>
    <property type="match status" value="1"/>
</dbReference>
<accession>A0ABD2IUW5</accession>
<evidence type="ECO:0000313" key="11">
    <source>
        <dbReference type="Proteomes" id="UP001620626"/>
    </source>
</evidence>
<dbReference type="Gene3D" id="1.25.40.90">
    <property type="match status" value="1"/>
</dbReference>
<feature type="coiled-coil region" evidence="5">
    <location>
        <begin position="1958"/>
        <end position="1994"/>
    </location>
</feature>
<dbReference type="Pfam" id="PF01608">
    <property type="entry name" value="I_LWEQ"/>
    <property type="match status" value="1"/>
</dbReference>
<sequence>MNNWLQNIKGQITELATEVLNDATEEGQVSVSSELQVEKKKCAEAERQFLSEKAKNEALEKRVKELEEQLFNTNEENDAIKEKFTGIVSDREQQIQRLNWEIERLRYSEDGEFKNVHLGSPPKMGPFSANAEVEKNMTKLKEKHECEMAAIISANASNIQQIRAEYEERIRELELWSSVAAKECAATEKSFDEKQTEEIAQLRREIAELQTSVEQLDGLREEKEKLIGEKTAHLEEIRQLKALNAELMTSYNETTAKLDELKNNGGDSQVDTILDLSNKIASLKSMLNETESRYELCKMEQTETANRLELLLKEFADLRSSMHAAQANAEGNERDLMGEMHSLRDTLEHTKADREKLVNDFRESVRAVSGELAELKAYNQRLVNENSQLHDSLEQLDELQNALNASEDELSNLRKKFIETEDEFTREIERVTTERDELRKEKETLNNLQVQEKKTDERQSQKDDEPKQRMTEQQIAEMVEQNVQLKTELNEREEELYRLRNDKVLAEITTSEGHSKRPPSDTDSATSNNDWERMGKEEIEVEGVSSSAGSEEKETPMANRRKKSSELSDSSTQTDETQFGEDKSEERLNLLGEELAKANSKCEGMATELANANLKIGEAFKIKEQLEAEICSKNSMIDKAEETLRRREKEIALDRERMAKLEGDLQRLREHLLIMEEHSSKDAIAAEERETELRRQIRILREKSTTEGTSMVNSLEQYQLKVSELQEKVEHFESEKIQMEAKLTEKDKMLAEMNKTLADLQSVLRELADDQKMERQKSDTELSGVREELKQKRHTLKEIEEAKTNLEDALAKITRELNLSNEQLVRKENLVEELENQLEEMRIAGTGKHQYIISTDQTGVGGSNRSGAVSSHKIDDATLRQLFLSYFTAEKSKQPEIAIVMSRILGYSAEEQSQISAALSKSSSSASSWFAPFSSAPSASHSPPGGLSLTEQFVRFLEQESMANARALLQPPIQSLPADSATFLVGESPPVVPFVPSADCCFCLFPLTIRFPVTTIKGHRHLPTVVKGQRRVKMQEEAFVKSQLIAFCKALSKVESPLKQKHVRALVVGTHKLRSSRIFWHAVSRIQLEKNPVLTWKFCQLLHKLVHDGHRKVTEESVAHIPRLTQLGNFWQHLRSSGYGQANTSYCKMLVSRLNFHKKYPSLPGNFSINARQTEALTSDINETYELAIDMLDQMDELLNLKASIISVMDSLRWSSLVPQGQCLLAPLILVILDTSKLYDFLVKALFKLHANLPADTLIGHRERFYDIFRRTKKFYEEAANLQYFKYLVQIPTLPTIAPNFQKAHELEEYQAPQAYLHSVATSESGDQSPTDAQSVCDEQISTIIDLSMPQMDADFSSSAGPSTSQQQQQQQTTQLFDPKDEIIARLRHDIDVERETKERLIQEASIRIEQYEARLVQMKQEIDLNKQTADERAEELNELRTELSNNRTEQQQQQGTEAGEGQAAEEAARKQRELEQKLAKLKGLYQQLREDHIKALTEIRDLRTKIDTDGEEKRKNDDELENTKQQLKQAEQERAFFETQAKLVQENIQTSAQTVHEAQSKIGQLEGQIEEISDTLASEKAKTDELERKSKATNERILQTFRECLCSAALAILEQSLEDLQNASSISYPLQLAMPSLRTVIDQLDSVALSPSFATLSAVDPNSSSLLPISDQFKSLFVLSHRLSDVLIGCASAAYTVSIQHFEEVNEQCRRVHTEAAHFYKDLLKEQNEGKGKLRTELGRLEALVGALPSETGAGGGDIDVEMVGRQLDEEMQRMGTAIATAVEHIGELQKRSRETNSGMRLEVNDKILDSCNGLMNAVRELVIRSKEVQEEIVAQGKGATTPSEFYKKNHLWTEGLISAGRAVGVAATELVKSADSFIMGKGGKFEHLIVAAGSVAASVAQLFVSSRVKAKKGSETILELGKASKSVNLCTAALVGTVKSGQQSLAEEQLLDFSNLSLHETKKEEMESQVRVLELEAELTRERLRFGELRKQHFHLASLVEQQNKENGKEATD</sequence>
<feature type="compositionally biased region" description="Low complexity" evidence="6">
    <location>
        <begin position="1448"/>
        <end position="1466"/>
    </location>
</feature>
<dbReference type="InterPro" id="IPR008942">
    <property type="entry name" value="ENTH_VHS"/>
</dbReference>
<dbReference type="FunFam" id="1.25.40.90:FF:000012">
    <property type="entry name" value="Huntingtin interacting protein 1-related"/>
    <property type="match status" value="1"/>
</dbReference>
<dbReference type="Gene3D" id="1.20.5.1700">
    <property type="match status" value="2"/>
</dbReference>
<keyword evidence="3" id="KW-0963">Cytoplasm</keyword>
<feature type="region of interest" description="Disordered" evidence="6">
    <location>
        <begin position="1353"/>
        <end position="1380"/>
    </location>
</feature>
<dbReference type="PROSITE" id="PS50945">
    <property type="entry name" value="I_LWEQ"/>
    <property type="match status" value="1"/>
</dbReference>
<evidence type="ECO:0000259" key="9">
    <source>
        <dbReference type="PROSITE" id="PS50945"/>
    </source>
</evidence>
<gene>
    <name evidence="10" type="ORF">niasHT_036752</name>
</gene>
<reference evidence="10 11" key="1">
    <citation type="submission" date="2024-10" db="EMBL/GenBank/DDBJ databases">
        <authorList>
            <person name="Kim D."/>
        </authorList>
    </citation>
    <scope>NUCLEOTIDE SEQUENCE [LARGE SCALE GENOMIC DNA]</scope>
    <source>
        <strain evidence="10">BH-2024</strain>
    </source>
</reference>
<keyword evidence="4" id="KW-0009">Actin-binding</keyword>
<evidence type="ECO:0000259" key="7">
    <source>
        <dbReference type="PROSITE" id="PS50913"/>
    </source>
</evidence>
<keyword evidence="11" id="KW-1185">Reference proteome</keyword>
<feature type="region of interest" description="Disordered" evidence="6">
    <location>
        <begin position="1442"/>
        <end position="1472"/>
    </location>
</feature>
<dbReference type="InterPro" id="IPR035964">
    <property type="entry name" value="I/LWEQ_dom_sf"/>
</dbReference>
<evidence type="ECO:0000256" key="2">
    <source>
        <dbReference type="ARBA" id="ARBA00010135"/>
    </source>
</evidence>
<feature type="domain" description="GRIP" evidence="7">
    <location>
        <begin position="869"/>
        <end position="918"/>
    </location>
</feature>
<dbReference type="InterPro" id="IPR000237">
    <property type="entry name" value="GRIP_dom"/>
</dbReference>
<dbReference type="Proteomes" id="UP001620626">
    <property type="component" value="Unassembled WGS sequence"/>
</dbReference>
<dbReference type="InterPro" id="IPR002558">
    <property type="entry name" value="ILWEQ_dom"/>
</dbReference>
<keyword evidence="5" id="KW-0175">Coiled coil</keyword>
<dbReference type="EMBL" id="JBICBT010001093">
    <property type="protein sequence ID" value="KAL3083759.1"/>
    <property type="molecule type" value="Genomic_DNA"/>
</dbReference>
<dbReference type="FunFam" id="1.20.1410.10:FF:000006">
    <property type="entry name" value="Huntingtin interacting protein"/>
    <property type="match status" value="1"/>
</dbReference>
<proteinExistence type="inferred from homology"/>
<feature type="domain" description="ENTH" evidence="8">
    <location>
        <begin position="1035"/>
        <end position="1164"/>
    </location>
</feature>
<evidence type="ECO:0000256" key="6">
    <source>
        <dbReference type="SAM" id="MobiDB-lite"/>
    </source>
</evidence>
<dbReference type="Gene3D" id="1.20.1410.10">
    <property type="entry name" value="I/LWEQ domain"/>
    <property type="match status" value="1"/>
</dbReference>
<feature type="coiled-coil region" evidence="5">
    <location>
        <begin position="40"/>
        <end position="83"/>
    </location>
</feature>
<feature type="region of interest" description="Disordered" evidence="6">
    <location>
        <begin position="508"/>
        <end position="585"/>
    </location>
</feature>
<dbReference type="SUPFAM" id="SSF48464">
    <property type="entry name" value="ENTH/VHS domain"/>
    <property type="match status" value="1"/>
</dbReference>
<protein>
    <submittedName>
        <fullName evidence="10">Uncharacterized protein</fullName>
    </submittedName>
</protein>